<evidence type="ECO:0000313" key="12">
    <source>
        <dbReference type="EMBL" id="KKS66570.1"/>
    </source>
</evidence>
<keyword evidence="4" id="KW-0547">Nucleotide-binding</keyword>
<dbReference type="Proteomes" id="UP000033848">
    <property type="component" value="Unassembled WGS sequence"/>
</dbReference>
<protein>
    <submittedName>
        <fullName evidence="12">Cation-transporting P-type ATPase</fullName>
    </submittedName>
</protein>
<dbReference type="InterPro" id="IPR004014">
    <property type="entry name" value="ATPase_P-typ_cation-transptr_N"/>
</dbReference>
<dbReference type="InterPro" id="IPR023299">
    <property type="entry name" value="ATPase_P-typ_cyto_dom_N"/>
</dbReference>
<feature type="transmembrane region" description="Helical" evidence="10">
    <location>
        <begin position="84"/>
        <end position="103"/>
    </location>
</feature>
<organism evidence="12 13">
    <name type="scientific">candidate division WWE3 bacterium GW2011_GWB1_42_6</name>
    <dbReference type="NCBI Taxonomy" id="1619115"/>
    <lineage>
        <taxon>Bacteria</taxon>
        <taxon>Katanobacteria</taxon>
    </lineage>
</organism>
<dbReference type="InterPro" id="IPR023214">
    <property type="entry name" value="HAD_sf"/>
</dbReference>
<evidence type="ECO:0000256" key="7">
    <source>
        <dbReference type="ARBA" id="ARBA00022967"/>
    </source>
</evidence>
<reference evidence="12 13" key="1">
    <citation type="journal article" date="2015" name="Nature">
        <title>rRNA introns, odd ribosomes, and small enigmatic genomes across a large radiation of phyla.</title>
        <authorList>
            <person name="Brown C.T."/>
            <person name="Hug L.A."/>
            <person name="Thomas B.C."/>
            <person name="Sharon I."/>
            <person name="Castelle C.J."/>
            <person name="Singh A."/>
            <person name="Wilkins M.J."/>
            <person name="Williams K.H."/>
            <person name="Banfield J.F."/>
        </authorList>
    </citation>
    <scope>NUCLEOTIDE SEQUENCE [LARGE SCALE GENOMIC DNA]</scope>
</reference>
<dbReference type="GO" id="GO:0012505">
    <property type="term" value="C:endomembrane system"/>
    <property type="evidence" value="ECO:0007669"/>
    <property type="project" value="UniProtKB-SubCell"/>
</dbReference>
<keyword evidence="9 10" id="KW-0472">Membrane</keyword>
<dbReference type="AlphaFoldDB" id="A0A0G1AZN7"/>
<feature type="transmembrane region" description="Helical" evidence="10">
    <location>
        <begin position="247"/>
        <end position="266"/>
    </location>
</feature>
<dbReference type="PANTHER" id="PTHR42861">
    <property type="entry name" value="CALCIUM-TRANSPORTING ATPASE"/>
    <property type="match status" value="1"/>
</dbReference>
<dbReference type="GO" id="GO:0016020">
    <property type="term" value="C:membrane"/>
    <property type="evidence" value="ECO:0007669"/>
    <property type="project" value="InterPro"/>
</dbReference>
<evidence type="ECO:0000256" key="6">
    <source>
        <dbReference type="ARBA" id="ARBA00022842"/>
    </source>
</evidence>
<evidence type="ECO:0000256" key="1">
    <source>
        <dbReference type="ARBA" id="ARBA00004127"/>
    </source>
</evidence>
<dbReference type="SFLD" id="SFLDS00003">
    <property type="entry name" value="Haloacid_Dehalogenase"/>
    <property type="match status" value="1"/>
</dbReference>
<comment type="subcellular location">
    <subcellularLocation>
        <location evidence="1">Endomembrane system</location>
        <topology evidence="1">Multi-pass membrane protein</topology>
    </subcellularLocation>
</comment>
<dbReference type="SFLD" id="SFLDF00027">
    <property type="entry name" value="p-type_atpase"/>
    <property type="match status" value="1"/>
</dbReference>
<dbReference type="NCBIfam" id="TIGR01494">
    <property type="entry name" value="ATPase_P-type"/>
    <property type="match status" value="2"/>
</dbReference>
<dbReference type="GO" id="GO:0005524">
    <property type="term" value="F:ATP binding"/>
    <property type="evidence" value="ECO:0007669"/>
    <property type="project" value="UniProtKB-KW"/>
</dbReference>
<keyword evidence="3 10" id="KW-0812">Transmembrane</keyword>
<dbReference type="InterPro" id="IPR044492">
    <property type="entry name" value="P_typ_ATPase_HD_dom"/>
</dbReference>
<dbReference type="InterPro" id="IPR036412">
    <property type="entry name" value="HAD-like_sf"/>
</dbReference>
<dbReference type="InterPro" id="IPR001757">
    <property type="entry name" value="P_typ_ATPase"/>
</dbReference>
<keyword evidence="6" id="KW-0460">Magnesium</keyword>
<keyword evidence="2" id="KW-0597">Phosphoprotein</keyword>
<evidence type="ECO:0000256" key="10">
    <source>
        <dbReference type="SAM" id="Phobius"/>
    </source>
</evidence>
<name>A0A0G1AZN7_UNCKA</name>
<dbReference type="SUPFAM" id="SSF56784">
    <property type="entry name" value="HAD-like"/>
    <property type="match status" value="1"/>
</dbReference>
<dbReference type="FunFam" id="3.40.50.1000:FF:000001">
    <property type="entry name" value="Phospholipid-transporting ATPase IC"/>
    <property type="match status" value="1"/>
</dbReference>
<evidence type="ECO:0000256" key="9">
    <source>
        <dbReference type="ARBA" id="ARBA00023136"/>
    </source>
</evidence>
<feature type="transmembrane region" description="Helical" evidence="10">
    <location>
        <begin position="646"/>
        <end position="668"/>
    </location>
</feature>
<feature type="domain" description="Cation-transporting P-type ATPase N-terminal" evidence="11">
    <location>
        <begin position="7"/>
        <end position="80"/>
    </location>
</feature>
<dbReference type="InterPro" id="IPR018303">
    <property type="entry name" value="ATPase_P-typ_P_site"/>
</dbReference>
<dbReference type="InterPro" id="IPR059000">
    <property type="entry name" value="ATPase_P-type_domA"/>
</dbReference>
<evidence type="ECO:0000256" key="4">
    <source>
        <dbReference type="ARBA" id="ARBA00022741"/>
    </source>
</evidence>
<keyword evidence="7" id="KW-1278">Translocase</keyword>
<gene>
    <name evidence="12" type="ORF">UV35_C0011G0003</name>
</gene>
<evidence type="ECO:0000256" key="5">
    <source>
        <dbReference type="ARBA" id="ARBA00022840"/>
    </source>
</evidence>
<dbReference type="Gene3D" id="2.70.150.10">
    <property type="entry name" value="Calcium-transporting ATPase, cytoplasmic transduction domain A"/>
    <property type="match status" value="1"/>
</dbReference>
<feature type="transmembrane region" description="Helical" evidence="10">
    <location>
        <begin position="60"/>
        <end position="78"/>
    </location>
</feature>
<feature type="transmembrane region" description="Helical" evidence="10">
    <location>
        <begin position="743"/>
        <end position="762"/>
    </location>
</feature>
<feature type="transmembrane region" description="Helical" evidence="10">
    <location>
        <begin position="808"/>
        <end position="825"/>
    </location>
</feature>
<keyword evidence="8 10" id="KW-1133">Transmembrane helix</keyword>
<dbReference type="SUPFAM" id="SSF81653">
    <property type="entry name" value="Calcium ATPase, transduction domain A"/>
    <property type="match status" value="1"/>
</dbReference>
<sequence>MCMRFSKFTALTPEKTVSLLGSDITRGLTQKQVSFNLSKYGPNTFRENTVSWVQILFKQVQSPFIYLLLFAALISLVLGEKTDAFFIIVFVLINCGLGFFHEYRSEKTVQLLRRFVEADAHVIRGGVIKTLNTKELVVGDIVVLEAGDVVPADVRLVSLNDLAVDESALSGESISVRKRTAALKNKVTHIFLAENILFSGTHLVSGQARGVVVAVGKETQIGRISDFATSTVRDGAFEKELRKLSGFILKLVFSTLLLVFILNIFVKPGGTDLIKLSLFSIALAVSVIPEALPVVVTFALSNGALNLAKKQVVVKRLASIEDLGSIEVLCSDKTGTLTENKLEVREVLSADMGKTLFYGGICSSEIIDKKNANNSFDLAIHLKLTDKARELMKKVPKILELPFDPDRRRNSVLVQLGGSYELIVRGAPETLINYAPVSAEDREKILKWVAARGRLGERVLAVASKKLKKPSDYKPRFEETGLEIIGLISFSDPLKKTTVAAVRKAQKLGVEIKILTGDSREIAGAVAFAAGLTRSPEDVITGAEIENLSANDLAETCLKYKVFARVSPEQKHKIIQTLKNFYSVGYLGEGINDAPALKAANVGIVVKDASDIARSSADIILLNKGLEVLVDGVHEGRKVFANVSKYIRATLASNFGNFYAVAISTLFIDYLPMLPVQLLLLNLLSDFPMIAISGDTVDSKELTKPSKFNLKQFAVLATILGLVSTVFDLTVFGIFFGKGESTLQTYWFIASVLTELAFIYSIRTKGWFFKSKPASTGLVVLSLVAVTITVALPFSILGQVSFNFVKPGTYNLAVVGVLTASYFLVSEVIKKMYFAKSEAGNTKLSS</sequence>
<dbReference type="Gene3D" id="3.40.1110.10">
    <property type="entry name" value="Calcium-transporting ATPase, cytoplasmic domain N"/>
    <property type="match status" value="1"/>
</dbReference>
<dbReference type="PROSITE" id="PS00154">
    <property type="entry name" value="ATPASE_E1_E2"/>
    <property type="match status" value="1"/>
</dbReference>
<feature type="transmembrane region" description="Helical" evidence="10">
    <location>
        <begin position="278"/>
        <end position="300"/>
    </location>
</feature>
<evidence type="ECO:0000313" key="13">
    <source>
        <dbReference type="Proteomes" id="UP000033848"/>
    </source>
</evidence>
<dbReference type="FunFam" id="2.70.150.10:FF:000160">
    <property type="entry name" value="Sarcoplasmic/endoplasmic reticulum calcium ATPase 1"/>
    <property type="match status" value="1"/>
</dbReference>
<dbReference type="InterPro" id="IPR023298">
    <property type="entry name" value="ATPase_P-typ_TM_dom_sf"/>
</dbReference>
<dbReference type="PATRIC" id="fig|1619115.3.peg.345"/>
<dbReference type="EMBL" id="LCED01000011">
    <property type="protein sequence ID" value="KKS66570.1"/>
    <property type="molecule type" value="Genomic_DNA"/>
</dbReference>
<dbReference type="PRINTS" id="PR00119">
    <property type="entry name" value="CATATPASE"/>
</dbReference>
<dbReference type="Pfam" id="PF00690">
    <property type="entry name" value="Cation_ATPase_N"/>
    <property type="match status" value="1"/>
</dbReference>
<dbReference type="InterPro" id="IPR008250">
    <property type="entry name" value="ATPase_P-typ_transduc_dom_A_sf"/>
</dbReference>
<feature type="transmembrane region" description="Helical" evidence="10">
    <location>
        <begin position="713"/>
        <end position="737"/>
    </location>
</feature>
<dbReference type="PRINTS" id="PR00120">
    <property type="entry name" value="HATPASE"/>
</dbReference>
<dbReference type="SFLD" id="SFLDG00002">
    <property type="entry name" value="C1.7:_P-type_atpase_like"/>
    <property type="match status" value="1"/>
</dbReference>
<dbReference type="Pfam" id="PF00122">
    <property type="entry name" value="E1-E2_ATPase"/>
    <property type="match status" value="1"/>
</dbReference>
<evidence type="ECO:0000256" key="2">
    <source>
        <dbReference type="ARBA" id="ARBA00022553"/>
    </source>
</evidence>
<proteinExistence type="predicted"/>
<comment type="caution">
    <text evidence="12">The sequence shown here is derived from an EMBL/GenBank/DDBJ whole genome shotgun (WGS) entry which is preliminary data.</text>
</comment>
<feature type="transmembrane region" description="Helical" evidence="10">
    <location>
        <begin position="674"/>
        <end position="692"/>
    </location>
</feature>
<dbReference type="SMART" id="SM00831">
    <property type="entry name" value="Cation_ATPase_N"/>
    <property type="match status" value="1"/>
</dbReference>
<dbReference type="SUPFAM" id="SSF81665">
    <property type="entry name" value="Calcium ATPase, transmembrane domain M"/>
    <property type="match status" value="1"/>
</dbReference>
<accession>A0A0G1AZN7</accession>
<dbReference type="Gene3D" id="3.40.50.1000">
    <property type="entry name" value="HAD superfamily/HAD-like"/>
    <property type="match status" value="1"/>
</dbReference>
<evidence type="ECO:0000259" key="11">
    <source>
        <dbReference type="SMART" id="SM00831"/>
    </source>
</evidence>
<evidence type="ECO:0000256" key="8">
    <source>
        <dbReference type="ARBA" id="ARBA00022989"/>
    </source>
</evidence>
<feature type="transmembrane region" description="Helical" evidence="10">
    <location>
        <begin position="774"/>
        <end position="796"/>
    </location>
</feature>
<dbReference type="GO" id="GO:0016887">
    <property type="term" value="F:ATP hydrolysis activity"/>
    <property type="evidence" value="ECO:0007669"/>
    <property type="project" value="InterPro"/>
</dbReference>
<dbReference type="Pfam" id="PF00702">
    <property type="entry name" value="Hydrolase"/>
    <property type="match status" value="1"/>
</dbReference>
<dbReference type="Pfam" id="PF00689">
    <property type="entry name" value="Cation_ATPase_C"/>
    <property type="match status" value="1"/>
</dbReference>
<dbReference type="InterPro" id="IPR006068">
    <property type="entry name" value="ATPase_P-typ_cation-transptr_C"/>
</dbReference>
<keyword evidence="5" id="KW-0067">ATP-binding</keyword>
<dbReference type="Gene3D" id="1.20.1110.10">
    <property type="entry name" value="Calcium-transporting ATPase, transmembrane domain"/>
    <property type="match status" value="1"/>
</dbReference>
<evidence type="ECO:0000256" key="3">
    <source>
        <dbReference type="ARBA" id="ARBA00022692"/>
    </source>
</evidence>